<organism evidence="3 4">
    <name type="scientific">Helobdella robusta</name>
    <name type="common">Californian leech</name>
    <dbReference type="NCBI Taxonomy" id="6412"/>
    <lineage>
        <taxon>Eukaryota</taxon>
        <taxon>Metazoa</taxon>
        <taxon>Spiralia</taxon>
        <taxon>Lophotrochozoa</taxon>
        <taxon>Annelida</taxon>
        <taxon>Clitellata</taxon>
        <taxon>Hirudinea</taxon>
        <taxon>Rhynchobdellida</taxon>
        <taxon>Glossiphoniidae</taxon>
        <taxon>Helobdella</taxon>
    </lineage>
</organism>
<keyword evidence="4" id="KW-1185">Reference proteome</keyword>
<dbReference type="Gene3D" id="4.10.60.10">
    <property type="entry name" value="Zinc finger, CCHC-type"/>
    <property type="match status" value="1"/>
</dbReference>
<dbReference type="EnsemblMetazoa" id="HelroT183585">
    <property type="protein sequence ID" value="HelroP183585"/>
    <property type="gene ID" value="HelroG183585"/>
</dbReference>
<reference evidence="4" key="1">
    <citation type="submission" date="2012-12" db="EMBL/GenBank/DDBJ databases">
        <authorList>
            <person name="Hellsten U."/>
            <person name="Grimwood J."/>
            <person name="Chapman J.A."/>
            <person name="Shapiro H."/>
            <person name="Aerts A."/>
            <person name="Otillar R.P."/>
            <person name="Terry A.Y."/>
            <person name="Boore J.L."/>
            <person name="Simakov O."/>
            <person name="Marletaz F."/>
            <person name="Cho S.-J."/>
            <person name="Edsinger-Gonzales E."/>
            <person name="Havlak P."/>
            <person name="Kuo D.-H."/>
            <person name="Larsson T."/>
            <person name="Lv J."/>
            <person name="Arendt D."/>
            <person name="Savage R."/>
            <person name="Osoegawa K."/>
            <person name="de Jong P."/>
            <person name="Lindberg D.R."/>
            <person name="Seaver E.C."/>
            <person name="Weisblat D.A."/>
            <person name="Putnam N.H."/>
            <person name="Grigoriev I.V."/>
            <person name="Rokhsar D.S."/>
        </authorList>
    </citation>
    <scope>NUCLEOTIDE SEQUENCE</scope>
</reference>
<dbReference type="GO" id="GO:0008270">
    <property type="term" value="F:zinc ion binding"/>
    <property type="evidence" value="ECO:0007669"/>
    <property type="project" value="InterPro"/>
</dbReference>
<dbReference type="EMBL" id="AMQM01008870">
    <property type="status" value="NOT_ANNOTATED_CDS"/>
    <property type="molecule type" value="Genomic_DNA"/>
</dbReference>
<dbReference type="Proteomes" id="UP000015101">
    <property type="component" value="Unassembled WGS sequence"/>
</dbReference>
<dbReference type="InterPro" id="IPR036875">
    <property type="entry name" value="Znf_CCHC_sf"/>
</dbReference>
<dbReference type="STRING" id="6412.T1FJV8"/>
<evidence type="ECO:0008006" key="5">
    <source>
        <dbReference type="Google" id="ProtNLM"/>
    </source>
</evidence>
<protein>
    <recommendedName>
        <fullName evidence="5">CCHC-type domain-containing protein</fullName>
    </recommendedName>
</protein>
<evidence type="ECO:0000256" key="1">
    <source>
        <dbReference type="SAM" id="MobiDB-lite"/>
    </source>
</evidence>
<dbReference type="GO" id="GO:0003676">
    <property type="term" value="F:nucleic acid binding"/>
    <property type="evidence" value="ECO:0007669"/>
    <property type="project" value="InterPro"/>
</dbReference>
<dbReference type="OrthoDB" id="5957375at2759"/>
<evidence type="ECO:0000313" key="2">
    <source>
        <dbReference type="EMBL" id="ESO10485.1"/>
    </source>
</evidence>
<dbReference type="EMBL" id="KB095865">
    <property type="protein sequence ID" value="ESO10485.1"/>
    <property type="molecule type" value="Genomic_DNA"/>
</dbReference>
<accession>T1FJV8</accession>
<dbReference type="HOGENOM" id="CLU_474333_0_0_1"/>
<dbReference type="KEGG" id="hro:HELRODRAFT_183585"/>
<reference evidence="2 4" key="2">
    <citation type="journal article" date="2013" name="Nature">
        <title>Insights into bilaterian evolution from three spiralian genomes.</title>
        <authorList>
            <person name="Simakov O."/>
            <person name="Marletaz F."/>
            <person name="Cho S.J."/>
            <person name="Edsinger-Gonzales E."/>
            <person name="Havlak P."/>
            <person name="Hellsten U."/>
            <person name="Kuo D.H."/>
            <person name="Larsson T."/>
            <person name="Lv J."/>
            <person name="Arendt D."/>
            <person name="Savage R."/>
            <person name="Osoegawa K."/>
            <person name="de Jong P."/>
            <person name="Grimwood J."/>
            <person name="Chapman J.A."/>
            <person name="Shapiro H."/>
            <person name="Aerts A."/>
            <person name="Otillar R.P."/>
            <person name="Terry A.Y."/>
            <person name="Boore J.L."/>
            <person name="Grigoriev I.V."/>
            <person name="Lindberg D.R."/>
            <person name="Seaver E.C."/>
            <person name="Weisblat D.A."/>
            <person name="Putnam N.H."/>
            <person name="Rokhsar D.S."/>
        </authorList>
    </citation>
    <scope>NUCLEOTIDE SEQUENCE</scope>
</reference>
<proteinExistence type="predicted"/>
<gene>
    <name evidence="3" type="primary">20209107</name>
    <name evidence="2" type="ORF">HELRODRAFT_183585</name>
</gene>
<dbReference type="InParanoid" id="T1FJV8"/>
<dbReference type="SUPFAM" id="SSF57756">
    <property type="entry name" value="Retrovirus zinc finger-like domains"/>
    <property type="match status" value="1"/>
</dbReference>
<reference evidence="3" key="3">
    <citation type="submission" date="2015-06" db="UniProtKB">
        <authorList>
            <consortium name="EnsemblMetazoa"/>
        </authorList>
    </citation>
    <scope>IDENTIFICATION</scope>
</reference>
<dbReference type="RefSeq" id="XP_009011423.1">
    <property type="nucleotide sequence ID" value="XM_009013175.1"/>
</dbReference>
<evidence type="ECO:0000313" key="4">
    <source>
        <dbReference type="Proteomes" id="UP000015101"/>
    </source>
</evidence>
<dbReference type="eggNOG" id="ENOG502SDTC">
    <property type="taxonomic scope" value="Eukaryota"/>
</dbReference>
<feature type="region of interest" description="Disordered" evidence="1">
    <location>
        <begin position="357"/>
        <end position="381"/>
    </location>
</feature>
<evidence type="ECO:0000313" key="3">
    <source>
        <dbReference type="EnsemblMetazoa" id="HelroP183585"/>
    </source>
</evidence>
<name>T1FJV8_HELRO</name>
<dbReference type="CTD" id="20209107"/>
<dbReference type="GeneID" id="20209107"/>
<dbReference type="AlphaFoldDB" id="T1FJV8"/>
<dbReference type="PANTHER" id="PTHR19963:SF30">
    <property type="entry name" value="ENDONUCLEASE_EXONUCLEASE_PHOSPHATASE DOMAIN-CONTAINING PROTEIN"/>
    <property type="match status" value="1"/>
</dbReference>
<dbReference type="PANTHER" id="PTHR19963">
    <property type="entry name" value="CCHC-TYPE DOMAIN-CONTAINING PROTEIN"/>
    <property type="match status" value="1"/>
</dbReference>
<sequence length="575" mass="66401">MAQVCMLARMLYVGVQAGRMSYELVLCAGDLLAVNRARLTDQQAGRDNSSDRPVFYDPEIKSCEKASPGQKRDYLGWRRRLLIFDRRKDSAARKKFPIGAQRDRYGSDRNEIPNSKFLGGRHDKSRNETFPNFLGDRAGPTENILDFKYQVGQQLVRHHELLKPDKFDGPGCLKTFLKKFEICAMYNRWSMDNMEAYLSCSLTGEAAKVLWDLAELGYQELVTKLENRYGTSGHEESYRYELQTLRRKPEIFLFALNDADLELKVRNMQDTTENKMKAVERQMNALHQSVDFIHSHKVQSAVPRIRGDKICFDSVKPGVFISQCSQKNIPNKFQSSNQKGRNNCYRCEKSGHFKREFPEKEKSNKQSKRVNKSNENDDQTLYLPISGHTYQKIAEGCEQYRDSNKEENEAMDKEVILGLDWLVNNKVSWKFGKAQITIGNKNIIMKLITKRLSERRLCRIYSNVEVQLPARAEIDVPTKLVVRQPSKLTLTDCVCSEAKQVTSVDLVYRLPNESSLGEAYPEFVKQVLNRSLVAHQLAQERLKTVPLYKKSLSDSKVKVLTLQPRDKIWYLYPRS</sequence>